<name>F6QL93_CIOIN</name>
<dbReference type="InterPro" id="IPR011598">
    <property type="entry name" value="bHLH_dom"/>
</dbReference>
<dbReference type="PROSITE" id="PS50888">
    <property type="entry name" value="BHLH"/>
    <property type="match status" value="1"/>
</dbReference>
<protein>
    <recommendedName>
        <fullName evidence="8">BHLH domain-containing protein</fullName>
    </recommendedName>
</protein>
<keyword evidence="3" id="KW-0805">Transcription regulation</keyword>
<evidence type="ECO:0000256" key="2">
    <source>
        <dbReference type="ARBA" id="ARBA00022491"/>
    </source>
</evidence>
<dbReference type="SUPFAM" id="SSF47459">
    <property type="entry name" value="HLH, helix-loop-helix DNA-binding domain"/>
    <property type="match status" value="1"/>
</dbReference>
<keyword evidence="5" id="KW-0804">Transcription</keyword>
<keyword evidence="2" id="KW-0678">Repressor</keyword>
<organism evidence="9 10">
    <name type="scientific">Ciona intestinalis</name>
    <name type="common">Transparent sea squirt</name>
    <name type="synonym">Ascidia intestinalis</name>
    <dbReference type="NCBI Taxonomy" id="7719"/>
    <lineage>
        <taxon>Eukaryota</taxon>
        <taxon>Metazoa</taxon>
        <taxon>Chordata</taxon>
        <taxon>Tunicata</taxon>
        <taxon>Ascidiacea</taxon>
        <taxon>Phlebobranchia</taxon>
        <taxon>Cionidae</taxon>
        <taxon>Ciona</taxon>
    </lineage>
</organism>
<dbReference type="HOGENOM" id="CLU_1077507_0_0_1"/>
<dbReference type="EMBL" id="EAAA01000042">
    <property type="status" value="NOT_ANNOTATED_CDS"/>
    <property type="molecule type" value="Genomic_DNA"/>
</dbReference>
<evidence type="ECO:0000259" key="8">
    <source>
        <dbReference type="PROSITE" id="PS50888"/>
    </source>
</evidence>
<evidence type="ECO:0000256" key="1">
    <source>
        <dbReference type="ARBA" id="ARBA00004123"/>
    </source>
</evidence>
<dbReference type="STRING" id="7719.ENSCINP00000025238"/>
<dbReference type="GeneTree" id="ENSGT00940000166705"/>
<evidence type="ECO:0000256" key="4">
    <source>
        <dbReference type="ARBA" id="ARBA00023125"/>
    </source>
</evidence>
<reference evidence="10" key="1">
    <citation type="journal article" date="2002" name="Science">
        <title>The draft genome of Ciona intestinalis: insights into chordate and vertebrate origins.</title>
        <authorList>
            <person name="Dehal P."/>
            <person name="Satou Y."/>
            <person name="Campbell R.K."/>
            <person name="Chapman J."/>
            <person name="Degnan B."/>
            <person name="De Tomaso A."/>
            <person name="Davidson B."/>
            <person name="Di Gregorio A."/>
            <person name="Gelpke M."/>
            <person name="Goodstein D.M."/>
            <person name="Harafuji N."/>
            <person name="Hastings K.E."/>
            <person name="Ho I."/>
            <person name="Hotta K."/>
            <person name="Huang W."/>
            <person name="Kawashima T."/>
            <person name="Lemaire P."/>
            <person name="Martinez D."/>
            <person name="Meinertzhagen I.A."/>
            <person name="Necula S."/>
            <person name="Nonaka M."/>
            <person name="Putnam N."/>
            <person name="Rash S."/>
            <person name="Saiga H."/>
            <person name="Satake M."/>
            <person name="Terry A."/>
            <person name="Yamada L."/>
            <person name="Wang H.G."/>
            <person name="Awazu S."/>
            <person name="Azumi K."/>
            <person name="Boore J."/>
            <person name="Branno M."/>
            <person name="Chin-Bow S."/>
            <person name="DeSantis R."/>
            <person name="Doyle S."/>
            <person name="Francino P."/>
            <person name="Keys D.N."/>
            <person name="Haga S."/>
            <person name="Hayashi H."/>
            <person name="Hino K."/>
            <person name="Imai K.S."/>
            <person name="Inaba K."/>
            <person name="Kano S."/>
            <person name="Kobayashi K."/>
            <person name="Kobayashi M."/>
            <person name="Lee B.I."/>
            <person name="Makabe K.W."/>
            <person name="Manohar C."/>
            <person name="Matassi G."/>
            <person name="Medina M."/>
            <person name="Mochizuki Y."/>
            <person name="Mount S."/>
            <person name="Morishita T."/>
            <person name="Miura S."/>
            <person name="Nakayama A."/>
            <person name="Nishizaka S."/>
            <person name="Nomoto H."/>
            <person name="Ohta F."/>
            <person name="Oishi K."/>
            <person name="Rigoutsos I."/>
            <person name="Sano M."/>
            <person name="Sasaki A."/>
            <person name="Sasakura Y."/>
            <person name="Shoguchi E."/>
            <person name="Shin-i T."/>
            <person name="Spagnuolo A."/>
            <person name="Stainier D."/>
            <person name="Suzuki M.M."/>
            <person name="Tassy O."/>
            <person name="Takatori N."/>
            <person name="Tokuoka M."/>
            <person name="Yagi K."/>
            <person name="Yoshizaki F."/>
            <person name="Wada S."/>
            <person name="Zhang C."/>
            <person name="Hyatt P.D."/>
            <person name="Larimer F."/>
            <person name="Detter C."/>
            <person name="Doggett N."/>
            <person name="Glavina T."/>
            <person name="Hawkins T."/>
            <person name="Richardson P."/>
            <person name="Lucas S."/>
            <person name="Kohara Y."/>
            <person name="Levine M."/>
            <person name="Satoh N."/>
            <person name="Rokhsar D.S."/>
        </authorList>
    </citation>
    <scope>NUCLEOTIDE SEQUENCE [LARGE SCALE GENOMIC DNA]</scope>
</reference>
<feature type="compositionally biased region" description="Low complexity" evidence="7">
    <location>
        <begin position="183"/>
        <end position="197"/>
    </location>
</feature>
<dbReference type="OMA" id="QCDITTM"/>
<keyword evidence="4" id="KW-0238">DNA-binding</keyword>
<dbReference type="SMART" id="SM00353">
    <property type="entry name" value="HLH"/>
    <property type="match status" value="1"/>
</dbReference>
<feature type="compositionally biased region" description="Polar residues" evidence="7">
    <location>
        <begin position="241"/>
        <end position="250"/>
    </location>
</feature>
<keyword evidence="6" id="KW-0539">Nucleus</keyword>
<dbReference type="GO" id="GO:0009952">
    <property type="term" value="P:anterior/posterior pattern specification"/>
    <property type="evidence" value="ECO:0000318"/>
    <property type="project" value="GO_Central"/>
</dbReference>
<dbReference type="GO" id="GO:0006357">
    <property type="term" value="P:regulation of transcription by RNA polymerase II"/>
    <property type="evidence" value="ECO:0000318"/>
    <property type="project" value="GO_Central"/>
</dbReference>
<reference evidence="9" key="3">
    <citation type="submission" date="2025-08" db="UniProtKB">
        <authorList>
            <consortium name="Ensembl"/>
        </authorList>
    </citation>
    <scope>IDENTIFICATION</scope>
</reference>
<feature type="region of interest" description="Disordered" evidence="7">
    <location>
        <begin position="155"/>
        <end position="258"/>
    </location>
</feature>
<sequence length="258" mass="29239">MPVERRMTEAELRRKTNKPIMEKKRRERINKCLEDLKSIVLTAVAEESRPNKLEKADILEMTVRYLKSLQQGKPIDAGILSLSRTSDYDDSDDDTKSSMTEYSQCDITTMLNRSDVPLHFRTQFLGHLADKHNPVERKKPQHHSTQHYSAEFDRRPILMPGKPPHPYQIPLTPTLTFPPTPISPISSTSFIRRIPSPTSSDDDVTNHVTDCYSPPTPHTSSSDSGVWSSGSSPPSPIQGKPFNNQPNKPTTVWRPWGL</sequence>
<evidence type="ECO:0000313" key="9">
    <source>
        <dbReference type="Ensembl" id="ENSCINP00000025238.2"/>
    </source>
</evidence>
<dbReference type="GO" id="GO:0000981">
    <property type="term" value="F:DNA-binding transcription factor activity, RNA polymerase II-specific"/>
    <property type="evidence" value="ECO:0000318"/>
    <property type="project" value="GO_Central"/>
</dbReference>
<dbReference type="InterPro" id="IPR050370">
    <property type="entry name" value="HES_HEY"/>
</dbReference>
<comment type="subcellular location">
    <subcellularLocation>
        <location evidence="1">Nucleus</location>
    </subcellularLocation>
</comment>
<dbReference type="GO" id="GO:0046983">
    <property type="term" value="F:protein dimerization activity"/>
    <property type="evidence" value="ECO:0007669"/>
    <property type="project" value="InterPro"/>
</dbReference>
<keyword evidence="10" id="KW-1185">Reference proteome</keyword>
<dbReference type="GO" id="GO:0005634">
    <property type="term" value="C:nucleus"/>
    <property type="evidence" value="ECO:0000318"/>
    <property type="project" value="GO_Central"/>
</dbReference>
<dbReference type="AlphaFoldDB" id="F6QL93"/>
<evidence type="ECO:0000256" key="3">
    <source>
        <dbReference type="ARBA" id="ARBA00023015"/>
    </source>
</evidence>
<feature type="compositionally biased region" description="Low complexity" evidence="7">
    <location>
        <begin position="218"/>
        <end position="232"/>
    </location>
</feature>
<feature type="domain" description="BHLH" evidence="8">
    <location>
        <begin position="13"/>
        <end position="69"/>
    </location>
</feature>
<evidence type="ECO:0000256" key="5">
    <source>
        <dbReference type="ARBA" id="ARBA00023163"/>
    </source>
</evidence>
<reference evidence="9" key="2">
    <citation type="journal article" date="2008" name="Genome Biol.">
        <title>Improved genome assembly and evidence-based global gene model set for the chordate Ciona intestinalis: new insight into intron and operon populations.</title>
        <authorList>
            <person name="Satou Y."/>
            <person name="Mineta K."/>
            <person name="Ogasawara M."/>
            <person name="Sasakura Y."/>
            <person name="Shoguchi E."/>
            <person name="Ueno K."/>
            <person name="Yamada L."/>
            <person name="Matsumoto J."/>
            <person name="Wasserscheid J."/>
            <person name="Dewar K."/>
            <person name="Wiley G.B."/>
            <person name="Macmil S.L."/>
            <person name="Roe B.A."/>
            <person name="Zeller R.W."/>
            <person name="Hastings K.E."/>
            <person name="Lemaire P."/>
            <person name="Lindquist E."/>
            <person name="Endo T."/>
            <person name="Hotta K."/>
            <person name="Inaba K."/>
        </authorList>
    </citation>
    <scope>NUCLEOTIDE SEQUENCE [LARGE SCALE GENOMIC DNA]</scope>
    <source>
        <strain evidence="9">wild type</strain>
    </source>
</reference>
<evidence type="ECO:0000256" key="6">
    <source>
        <dbReference type="ARBA" id="ARBA00023242"/>
    </source>
</evidence>
<dbReference type="PANTHER" id="PTHR10985">
    <property type="entry name" value="BASIC HELIX-LOOP-HELIX TRANSCRIPTION FACTOR, HES-RELATED"/>
    <property type="match status" value="1"/>
</dbReference>
<dbReference type="Gene3D" id="4.10.280.10">
    <property type="entry name" value="Helix-loop-helix DNA-binding domain"/>
    <property type="match status" value="1"/>
</dbReference>
<dbReference type="InParanoid" id="F6QL93"/>
<dbReference type="Ensembl" id="ENSCINT00000025484.2">
    <property type="protein sequence ID" value="ENSCINP00000025238.2"/>
    <property type="gene ID" value="ENSCING00000013835.2"/>
</dbReference>
<dbReference type="CDD" id="cd11410">
    <property type="entry name" value="bHLH_O_HES"/>
    <property type="match status" value="1"/>
</dbReference>
<dbReference type="InterPro" id="IPR036638">
    <property type="entry name" value="HLH_DNA-bd_sf"/>
</dbReference>
<accession>F6QL93</accession>
<evidence type="ECO:0000313" key="10">
    <source>
        <dbReference type="Proteomes" id="UP000008144"/>
    </source>
</evidence>
<dbReference type="GO" id="GO:0000978">
    <property type="term" value="F:RNA polymerase II cis-regulatory region sequence-specific DNA binding"/>
    <property type="evidence" value="ECO:0000318"/>
    <property type="project" value="GO_Central"/>
</dbReference>
<reference evidence="9" key="4">
    <citation type="submission" date="2025-09" db="UniProtKB">
        <authorList>
            <consortium name="Ensembl"/>
        </authorList>
    </citation>
    <scope>IDENTIFICATION</scope>
</reference>
<feature type="region of interest" description="Disordered" evidence="7">
    <location>
        <begin position="1"/>
        <end position="23"/>
    </location>
</feature>
<evidence type="ECO:0000256" key="7">
    <source>
        <dbReference type="SAM" id="MobiDB-lite"/>
    </source>
</evidence>
<dbReference type="GO" id="GO:0050767">
    <property type="term" value="P:regulation of neurogenesis"/>
    <property type="evidence" value="ECO:0000318"/>
    <property type="project" value="GO_Central"/>
</dbReference>
<dbReference type="Proteomes" id="UP000008144">
    <property type="component" value="Chromosome 1"/>
</dbReference>
<proteinExistence type="predicted"/>
<dbReference type="FunFam" id="4.10.280.10:FF:000009">
    <property type="entry name" value="Transcription factor HES-1"/>
    <property type="match status" value="1"/>
</dbReference>
<dbReference type="Pfam" id="PF00010">
    <property type="entry name" value="HLH"/>
    <property type="match status" value="1"/>
</dbReference>